<dbReference type="AlphaFoldDB" id="A0A1H9JV19"/>
<reference evidence="2" key="1">
    <citation type="submission" date="2016-10" db="EMBL/GenBank/DDBJ databases">
        <authorList>
            <person name="Varghese N."/>
            <person name="Submissions S."/>
        </authorList>
    </citation>
    <scope>NUCLEOTIDE SEQUENCE [LARGE SCALE GENOMIC DNA]</scope>
    <source>
        <strain evidence="2">CGMCC 4.3525</strain>
    </source>
</reference>
<dbReference type="Proteomes" id="UP000199352">
    <property type="component" value="Unassembled WGS sequence"/>
</dbReference>
<keyword evidence="2" id="KW-1185">Reference proteome</keyword>
<proteinExistence type="predicted"/>
<name>A0A1H9JV19_9PSEU</name>
<dbReference type="EMBL" id="FOFR01000006">
    <property type="protein sequence ID" value="SEQ90670.1"/>
    <property type="molecule type" value="Genomic_DNA"/>
</dbReference>
<evidence type="ECO:0000313" key="2">
    <source>
        <dbReference type="Proteomes" id="UP000199352"/>
    </source>
</evidence>
<gene>
    <name evidence="1" type="ORF">SAMN05216188_106161</name>
</gene>
<accession>A0A1H9JV19</accession>
<evidence type="ECO:0000313" key="1">
    <source>
        <dbReference type="EMBL" id="SEQ90670.1"/>
    </source>
</evidence>
<sequence>MSHLVRRARLAPRRLTLPGRAAQQARAEMRAAAAHLAQSHGELQAQVEQGLGMVRTLNANTSDLKLEIRDSCGLPGQQWFEALEERIEQVREERRGSRIRGRTG</sequence>
<organism evidence="1 2">
    <name type="scientific">Lentzea xinjiangensis</name>
    <dbReference type="NCBI Taxonomy" id="402600"/>
    <lineage>
        <taxon>Bacteria</taxon>
        <taxon>Bacillati</taxon>
        <taxon>Actinomycetota</taxon>
        <taxon>Actinomycetes</taxon>
        <taxon>Pseudonocardiales</taxon>
        <taxon>Pseudonocardiaceae</taxon>
        <taxon>Lentzea</taxon>
    </lineage>
</organism>
<protein>
    <submittedName>
        <fullName evidence="1">Uncharacterized protein</fullName>
    </submittedName>
</protein>